<proteinExistence type="predicted"/>
<dbReference type="Proteomes" id="UP000290545">
    <property type="component" value="Unassembled WGS sequence"/>
</dbReference>
<dbReference type="OrthoDB" id="1491269at2"/>
<dbReference type="EMBL" id="SDHZ01000001">
    <property type="protein sequence ID" value="RXK87040.1"/>
    <property type="molecule type" value="Genomic_DNA"/>
</dbReference>
<keyword evidence="2" id="KW-1185">Reference proteome</keyword>
<evidence type="ECO:0000313" key="1">
    <source>
        <dbReference type="EMBL" id="RXK87040.1"/>
    </source>
</evidence>
<evidence type="ECO:0000313" key="2">
    <source>
        <dbReference type="Proteomes" id="UP000290545"/>
    </source>
</evidence>
<accession>A0A4Q1DCF4</accession>
<comment type="caution">
    <text evidence="1">The sequence shown here is derived from an EMBL/GenBank/DDBJ whole genome shotgun (WGS) entry which is preliminary data.</text>
</comment>
<dbReference type="RefSeq" id="WP_129002790.1">
    <property type="nucleotide sequence ID" value="NZ_SDHZ01000001.1"/>
</dbReference>
<protein>
    <submittedName>
        <fullName evidence="1">Uncharacterized protein</fullName>
    </submittedName>
</protein>
<organism evidence="1 2">
    <name type="scientific">Filimonas effusa</name>
    <dbReference type="NCBI Taxonomy" id="2508721"/>
    <lineage>
        <taxon>Bacteria</taxon>
        <taxon>Pseudomonadati</taxon>
        <taxon>Bacteroidota</taxon>
        <taxon>Chitinophagia</taxon>
        <taxon>Chitinophagales</taxon>
        <taxon>Chitinophagaceae</taxon>
        <taxon>Filimonas</taxon>
    </lineage>
</organism>
<dbReference type="AlphaFoldDB" id="A0A4Q1DCF4"/>
<name>A0A4Q1DCF4_9BACT</name>
<reference evidence="1 2" key="1">
    <citation type="submission" date="2019-01" db="EMBL/GenBank/DDBJ databases">
        <title>Filimonas sp. strain TTM-71.</title>
        <authorList>
            <person name="Chen W.-M."/>
        </authorList>
    </citation>
    <scope>NUCLEOTIDE SEQUENCE [LARGE SCALE GENOMIC DNA]</scope>
    <source>
        <strain evidence="1 2">TTM-71</strain>
    </source>
</reference>
<sequence length="627" mass="73702">MPREKWSREVILDKCTELYSQWGCVPTSSLMKKKGYRKLAQSVPRYFKNFHNLYSEMGLISDKKPAGYWTKKTTVAELREFCQINQQLLETKSIFKLILEMKMTALTNAISKHGGLKVLNRKYKLGIRLRKKIWTKARVTRELKELHDAGHPVTVSNLLKLGKNTLVAAVSRLGTLCGFKKAAGIPVTKVVRWSDKLIVEHLRPIIEEYGFFPNASVLKMIGRYNLSHAISKNGGYPKFYRLLGMRSERLFPANDGHYLQSSYECIFDNILFKYNIPHRVHVRISKKYLYKCDFLIGKTYIEIAGYSRTGSDAYEVKMAKKISVYKKLRKKYIILPQKLFCQRIEWIEKEVIGIINRIGFWSIKTSILYNDCCLKPPTYWADFKNIKTELQPFISKYGRMPTIKELYSEGRASMANAIYKYHGTTYDVAQKLKIKCRQVSREYYTLSKTVADYKQLCIDHSKYLTSRELYDMNLRGLAHAIIKYKGFQTIRRKCKLAFTLRRFRGREYSEEQAIVDYRRACIKYKRFLTRHELIAYGFTPLARCLNRHGLTLERARAESGLNFETPYYLRNRYTIKEAVETYKLYCKEYGFFLTIPQSQDLMPAQMIGYIIRTIGFRKMRELTKLKY</sequence>
<gene>
    <name evidence="1" type="ORF">ESB13_09720</name>
</gene>